<protein>
    <submittedName>
        <fullName evidence="14">Ephrin type-A receptor 1</fullName>
    </submittedName>
</protein>
<dbReference type="Gene3D" id="2.60.40.10">
    <property type="entry name" value="Immunoglobulins"/>
    <property type="match status" value="3"/>
</dbReference>
<dbReference type="PROSITE" id="PS50011">
    <property type="entry name" value="PROTEIN_KINASE_DOM"/>
    <property type="match status" value="1"/>
</dbReference>
<name>A0A2G8JVW6_STIJA</name>
<dbReference type="InterPro" id="IPR036179">
    <property type="entry name" value="Ig-like_dom_sf"/>
</dbReference>
<evidence type="ECO:0000256" key="1">
    <source>
        <dbReference type="ARBA" id="ARBA00004167"/>
    </source>
</evidence>
<keyword evidence="14" id="KW-0675">Receptor</keyword>
<dbReference type="PIRSF" id="PIRSF000615">
    <property type="entry name" value="TyrPK_CSF1-R"/>
    <property type="match status" value="1"/>
</dbReference>
<comment type="subcellular location">
    <subcellularLocation>
        <location evidence="1">Membrane</location>
        <topology evidence="1">Single-pass membrane protein</topology>
    </subcellularLocation>
</comment>
<dbReference type="InterPro" id="IPR013162">
    <property type="entry name" value="CD80_C2-set"/>
</dbReference>
<dbReference type="Gene3D" id="1.10.510.10">
    <property type="entry name" value="Transferase(Phosphotransferase) domain 1"/>
    <property type="match status" value="1"/>
</dbReference>
<keyword evidence="2 10" id="KW-0812">Transmembrane</keyword>
<dbReference type="GO" id="GO:0007169">
    <property type="term" value="P:cell surface receptor protein tyrosine kinase signaling pathway"/>
    <property type="evidence" value="ECO:0007669"/>
    <property type="project" value="TreeGrafter"/>
</dbReference>
<dbReference type="GO" id="GO:0005886">
    <property type="term" value="C:plasma membrane"/>
    <property type="evidence" value="ECO:0007669"/>
    <property type="project" value="TreeGrafter"/>
</dbReference>
<evidence type="ECO:0000256" key="5">
    <source>
        <dbReference type="ARBA" id="ARBA00023157"/>
    </source>
</evidence>
<dbReference type="InterPro" id="IPR000719">
    <property type="entry name" value="Prot_kinase_dom"/>
</dbReference>
<feature type="domain" description="Ig-like" evidence="13">
    <location>
        <begin position="27"/>
        <end position="98"/>
    </location>
</feature>
<dbReference type="InterPro" id="IPR001245">
    <property type="entry name" value="Ser-Thr/Tyr_kinase_cat_dom"/>
</dbReference>
<feature type="domain" description="Protein kinase" evidence="12">
    <location>
        <begin position="454"/>
        <end position="716"/>
    </location>
</feature>
<feature type="domain" description="Ig-like" evidence="13">
    <location>
        <begin position="117"/>
        <end position="204"/>
    </location>
</feature>
<dbReference type="CDD" id="cd00096">
    <property type="entry name" value="Ig"/>
    <property type="match status" value="1"/>
</dbReference>
<dbReference type="InterPro" id="IPR003599">
    <property type="entry name" value="Ig_sub"/>
</dbReference>
<feature type="domain" description="Ig-like" evidence="13">
    <location>
        <begin position="227"/>
        <end position="315"/>
    </location>
</feature>
<keyword evidence="9" id="KW-0479">Metal-binding</keyword>
<keyword evidence="6" id="KW-0325">Glycoprotein</keyword>
<evidence type="ECO:0000256" key="2">
    <source>
        <dbReference type="ARBA" id="ARBA00022692"/>
    </source>
</evidence>
<evidence type="ECO:0000256" key="11">
    <source>
        <dbReference type="SAM" id="SignalP"/>
    </source>
</evidence>
<dbReference type="STRING" id="307972.A0A2G8JVW6"/>
<sequence length="716" mass="81383">MVVFSFQWWIFFFIWDVHHVIADINLGKTITTNIHDDLILNCSTGEEVATSSLTWFHNDDSLYVKSYPIDPGNSELIPTNYSLHIRNVSLSNEGNYSCVDSIYHLVVQYQVEVNVPPRLFYIQVGSYTLSDGDYFRIETNETLDVSCYVIGVKPATDLQWLINNERIQPSYVEDVFEEVANNKISNIHSTLRLHPPTTNGTLSCVRCSGVSTNQEHIKVRFYDYVPPRLFQLMVDGMNVTDGEHYFVEEGQMSNISCYILESRPLNNIHWRIENIENYPPSVKFDMKNDSANNIVYDTQSTLQLHPASVNGTITCVRIVEGILIQEKIGIHFHTFAKDKTQFSSVEVSIVERTLLIAIISTICFIFASTLACVLKRAFLRRRTLSVSTVGALQSVPPGYSTYIVADDEDEELKTVETTLSRRLPEIPNQDGDDGEYAYYSDTKPVESGRSVYQLHDVCVLMSLKVGELYKRWTGILNYDNKRSKSVVITTASEIDTSSSTLHWNYLVRRLLELPENAENIVRTEGIYMDGGQIYLLQEHMVCKTLQDFMEDGCQGMSWSELMAKNSVMDILKGLDLIHSYGLLHPGLSRRKILVTRAGICKLYDFCLSEDVTIIVRLIKSKSNYNENQLPPESIQRNEYSKESDAWSCAACVWEIMTNGSIPFQGSGWGKNNASYEAHDCPQNVAEILRNEVLLRCWSTDVSNRPSISQLRAALKT</sequence>
<evidence type="ECO:0000259" key="12">
    <source>
        <dbReference type="PROSITE" id="PS50011"/>
    </source>
</evidence>
<keyword evidence="8" id="KW-0547">Nucleotide-binding</keyword>
<dbReference type="GO" id="GO:0043235">
    <property type="term" value="C:receptor complex"/>
    <property type="evidence" value="ECO:0007669"/>
    <property type="project" value="TreeGrafter"/>
</dbReference>
<dbReference type="InterPro" id="IPR013783">
    <property type="entry name" value="Ig-like_fold"/>
</dbReference>
<evidence type="ECO:0000313" key="15">
    <source>
        <dbReference type="Proteomes" id="UP000230750"/>
    </source>
</evidence>
<evidence type="ECO:0000256" key="3">
    <source>
        <dbReference type="ARBA" id="ARBA00022989"/>
    </source>
</evidence>
<dbReference type="InterPro" id="IPR007110">
    <property type="entry name" value="Ig-like_dom"/>
</dbReference>
<reference evidence="14 15" key="1">
    <citation type="journal article" date="2017" name="PLoS Biol.">
        <title>The sea cucumber genome provides insights into morphological evolution and visceral regeneration.</title>
        <authorList>
            <person name="Zhang X."/>
            <person name="Sun L."/>
            <person name="Yuan J."/>
            <person name="Sun Y."/>
            <person name="Gao Y."/>
            <person name="Zhang L."/>
            <person name="Li S."/>
            <person name="Dai H."/>
            <person name="Hamel J.F."/>
            <person name="Liu C."/>
            <person name="Yu Y."/>
            <person name="Liu S."/>
            <person name="Lin W."/>
            <person name="Guo K."/>
            <person name="Jin S."/>
            <person name="Xu P."/>
            <person name="Storey K.B."/>
            <person name="Huan P."/>
            <person name="Zhang T."/>
            <person name="Zhou Y."/>
            <person name="Zhang J."/>
            <person name="Lin C."/>
            <person name="Li X."/>
            <person name="Xing L."/>
            <person name="Huo D."/>
            <person name="Sun M."/>
            <person name="Wang L."/>
            <person name="Mercier A."/>
            <person name="Li F."/>
            <person name="Yang H."/>
            <person name="Xiang J."/>
        </authorList>
    </citation>
    <scope>NUCLEOTIDE SEQUENCE [LARGE SCALE GENOMIC DNA]</scope>
    <source>
        <strain evidence="14">Shaxun</strain>
        <tissue evidence="14">Muscle</tissue>
    </source>
</reference>
<dbReference type="PANTHER" id="PTHR24416:SF617">
    <property type="entry name" value="RET ONCOGENE, ISOFORM A"/>
    <property type="match status" value="1"/>
</dbReference>
<feature type="chain" id="PRO_5013735239" evidence="11">
    <location>
        <begin position="23"/>
        <end position="716"/>
    </location>
</feature>
<dbReference type="AlphaFoldDB" id="A0A2G8JVW6"/>
<feature type="transmembrane region" description="Helical" evidence="10">
    <location>
        <begin position="354"/>
        <end position="374"/>
    </location>
</feature>
<dbReference type="GO" id="GO:0046872">
    <property type="term" value="F:metal ion binding"/>
    <property type="evidence" value="ECO:0007669"/>
    <property type="project" value="UniProtKB-KW"/>
</dbReference>
<keyword evidence="11" id="KW-0732">Signal</keyword>
<dbReference type="GO" id="GO:0004714">
    <property type="term" value="F:transmembrane receptor protein tyrosine kinase activity"/>
    <property type="evidence" value="ECO:0007669"/>
    <property type="project" value="TreeGrafter"/>
</dbReference>
<dbReference type="SMART" id="SM00409">
    <property type="entry name" value="IG"/>
    <property type="match status" value="3"/>
</dbReference>
<keyword evidence="15" id="KW-1185">Reference proteome</keyword>
<evidence type="ECO:0000313" key="14">
    <source>
        <dbReference type="EMBL" id="PIK39883.1"/>
    </source>
</evidence>
<evidence type="ECO:0000256" key="4">
    <source>
        <dbReference type="ARBA" id="ARBA00023136"/>
    </source>
</evidence>
<accession>A0A2G8JVW6</accession>
<evidence type="ECO:0000256" key="9">
    <source>
        <dbReference type="PIRSR" id="PIRSR000615-3"/>
    </source>
</evidence>
<keyword evidence="3 10" id="KW-1133">Transmembrane helix</keyword>
<keyword evidence="8" id="KW-0067">ATP-binding</keyword>
<evidence type="ECO:0000256" key="7">
    <source>
        <dbReference type="ARBA" id="ARBA00023319"/>
    </source>
</evidence>
<keyword evidence="5" id="KW-1015">Disulfide bond</keyword>
<dbReference type="Pfam" id="PF08205">
    <property type="entry name" value="C2-set_2"/>
    <property type="match status" value="1"/>
</dbReference>
<keyword evidence="4 10" id="KW-0472">Membrane</keyword>
<dbReference type="PROSITE" id="PS50835">
    <property type="entry name" value="IG_LIKE"/>
    <property type="match status" value="3"/>
</dbReference>
<dbReference type="InterPro" id="IPR011009">
    <property type="entry name" value="Kinase-like_dom_sf"/>
</dbReference>
<evidence type="ECO:0000256" key="10">
    <source>
        <dbReference type="SAM" id="Phobius"/>
    </source>
</evidence>
<keyword evidence="7" id="KW-0393">Immunoglobulin domain</keyword>
<gene>
    <name evidence="14" type="ORF">BSL78_23275</name>
</gene>
<evidence type="ECO:0000256" key="6">
    <source>
        <dbReference type="ARBA" id="ARBA00023180"/>
    </source>
</evidence>
<organism evidence="14 15">
    <name type="scientific">Stichopus japonicus</name>
    <name type="common">Sea cucumber</name>
    <dbReference type="NCBI Taxonomy" id="307972"/>
    <lineage>
        <taxon>Eukaryota</taxon>
        <taxon>Metazoa</taxon>
        <taxon>Echinodermata</taxon>
        <taxon>Eleutherozoa</taxon>
        <taxon>Echinozoa</taxon>
        <taxon>Holothuroidea</taxon>
        <taxon>Aspidochirotacea</taxon>
        <taxon>Aspidochirotida</taxon>
        <taxon>Stichopodidae</taxon>
        <taxon>Apostichopus</taxon>
    </lineage>
</organism>
<dbReference type="Pfam" id="PF07714">
    <property type="entry name" value="PK_Tyr_Ser-Thr"/>
    <property type="match status" value="1"/>
</dbReference>
<dbReference type="PANTHER" id="PTHR24416">
    <property type="entry name" value="TYROSINE-PROTEIN KINASE RECEPTOR"/>
    <property type="match status" value="1"/>
</dbReference>
<evidence type="ECO:0000259" key="13">
    <source>
        <dbReference type="PROSITE" id="PS50835"/>
    </source>
</evidence>
<dbReference type="InterPro" id="IPR050122">
    <property type="entry name" value="RTK"/>
</dbReference>
<dbReference type="SUPFAM" id="SSF56112">
    <property type="entry name" value="Protein kinase-like (PK-like)"/>
    <property type="match status" value="1"/>
</dbReference>
<evidence type="ECO:0000256" key="8">
    <source>
        <dbReference type="PIRSR" id="PIRSR000615-2"/>
    </source>
</evidence>
<feature type="binding site" evidence="9">
    <location>
        <position position="604"/>
    </location>
    <ligand>
        <name>Mg(2+)</name>
        <dbReference type="ChEBI" id="CHEBI:18420"/>
    </ligand>
</feature>
<feature type="signal peptide" evidence="11">
    <location>
        <begin position="1"/>
        <end position="22"/>
    </location>
</feature>
<dbReference type="SUPFAM" id="SSF48726">
    <property type="entry name" value="Immunoglobulin"/>
    <property type="match status" value="2"/>
</dbReference>
<comment type="caution">
    <text evidence="14">The sequence shown here is derived from an EMBL/GenBank/DDBJ whole genome shotgun (WGS) entry which is preliminary data.</text>
</comment>
<dbReference type="GO" id="GO:0005524">
    <property type="term" value="F:ATP binding"/>
    <property type="evidence" value="ECO:0007669"/>
    <property type="project" value="UniProtKB-KW"/>
</dbReference>
<proteinExistence type="predicted"/>
<dbReference type="Proteomes" id="UP000230750">
    <property type="component" value="Unassembled WGS sequence"/>
</dbReference>
<dbReference type="EMBL" id="MRZV01001190">
    <property type="protein sequence ID" value="PIK39883.1"/>
    <property type="molecule type" value="Genomic_DNA"/>
</dbReference>
<feature type="binding site" evidence="8">
    <location>
        <position position="590"/>
    </location>
    <ligand>
        <name>ATP</name>
        <dbReference type="ChEBI" id="CHEBI:30616"/>
    </ligand>
</feature>
<dbReference type="OrthoDB" id="9983389at2759"/>
<keyword evidence="9" id="KW-0460">Magnesium</keyword>